<proteinExistence type="predicted"/>
<sequence length="84" mass="9479">MQLGVMQRQSYTRSRTDLSALFATDESNTRGWKMFFHVAYVCVSGTEGHSRRSFSSTLGRLNVFLMLLGSNLTSFRLSSMTIDS</sequence>
<comment type="caution">
    <text evidence="1">The sequence shown here is derived from an EMBL/GenBank/DDBJ whole genome shotgun (WGS) entry which is preliminary data.</text>
</comment>
<keyword evidence="2" id="KW-1185">Reference proteome</keyword>
<protein>
    <submittedName>
        <fullName evidence="1">Uncharacterized protein</fullName>
    </submittedName>
</protein>
<dbReference type="AlphaFoldDB" id="A0A016SK93"/>
<reference evidence="2" key="1">
    <citation type="journal article" date="2015" name="Nat. Genet.">
        <title>The genome and transcriptome of the zoonotic hookworm Ancylostoma ceylanicum identify infection-specific gene families.</title>
        <authorList>
            <person name="Schwarz E.M."/>
            <person name="Hu Y."/>
            <person name="Antoshechkin I."/>
            <person name="Miller M.M."/>
            <person name="Sternberg P.W."/>
            <person name="Aroian R.V."/>
        </authorList>
    </citation>
    <scope>NUCLEOTIDE SEQUENCE</scope>
    <source>
        <strain evidence="2">HY135</strain>
    </source>
</reference>
<evidence type="ECO:0000313" key="1">
    <source>
        <dbReference type="EMBL" id="EYB90739.1"/>
    </source>
</evidence>
<dbReference type="Proteomes" id="UP000024635">
    <property type="component" value="Unassembled WGS sequence"/>
</dbReference>
<evidence type="ECO:0000313" key="2">
    <source>
        <dbReference type="Proteomes" id="UP000024635"/>
    </source>
</evidence>
<dbReference type="EMBL" id="JARK01001551">
    <property type="protein sequence ID" value="EYB90739.1"/>
    <property type="molecule type" value="Genomic_DNA"/>
</dbReference>
<organism evidence="1 2">
    <name type="scientific">Ancylostoma ceylanicum</name>
    <dbReference type="NCBI Taxonomy" id="53326"/>
    <lineage>
        <taxon>Eukaryota</taxon>
        <taxon>Metazoa</taxon>
        <taxon>Ecdysozoa</taxon>
        <taxon>Nematoda</taxon>
        <taxon>Chromadorea</taxon>
        <taxon>Rhabditida</taxon>
        <taxon>Rhabditina</taxon>
        <taxon>Rhabditomorpha</taxon>
        <taxon>Strongyloidea</taxon>
        <taxon>Ancylostomatidae</taxon>
        <taxon>Ancylostomatinae</taxon>
        <taxon>Ancylostoma</taxon>
    </lineage>
</organism>
<gene>
    <name evidence="1" type="primary">Acey_s0215.g2368</name>
    <name evidence="1" type="ORF">Y032_0215g2368</name>
</gene>
<name>A0A016SK93_9BILA</name>
<accession>A0A016SK93</accession>